<dbReference type="Pfam" id="PF12697">
    <property type="entry name" value="Abhydrolase_6"/>
    <property type="match status" value="1"/>
</dbReference>
<evidence type="ECO:0000259" key="1">
    <source>
        <dbReference type="Pfam" id="PF12697"/>
    </source>
</evidence>
<name>A0ABD7V0S3_9ACTN</name>
<reference evidence="2 3" key="1">
    <citation type="submission" date="2019-02" db="EMBL/GenBank/DDBJ databases">
        <authorList>
            <consortium name="Pathogen Informatics"/>
        </authorList>
    </citation>
    <scope>NUCLEOTIDE SEQUENCE [LARGE SCALE GENOMIC DNA]</scope>
    <source>
        <strain evidence="2 3">3012STDY6756503</strain>
    </source>
</reference>
<evidence type="ECO:0000313" key="3">
    <source>
        <dbReference type="Proteomes" id="UP000360750"/>
    </source>
</evidence>
<proteinExistence type="predicted"/>
<sequence length="264" mass="28253">MATLNTHVFDGDSPSSGETPTVLAIHGLTGHGKRWGPLAGYLPGVRIVAPDLIGHGRSPWRPPWSIEHQVRALSQVLDEHVPTDRQVVVVGHSFGGALALHLANRRPEAVRGIVLLDPAQGLDPDFALEVATNSLDNWDYADADAARSAKRAEGWAAVPDEILEAEIAEHLVARPHGRVGWRVSAPAAAASWSEMARPAVLPPPGIPTHVVVADRVQPPFVRPAFLEACASERAGSVTVHHADCEHMVPFLAPELSASLIRSLF</sequence>
<dbReference type="Proteomes" id="UP000360750">
    <property type="component" value="Unassembled WGS sequence"/>
</dbReference>
<dbReference type="PANTHER" id="PTHR43798:SF33">
    <property type="entry name" value="HYDROLASE, PUTATIVE (AFU_ORTHOLOGUE AFUA_2G14860)-RELATED"/>
    <property type="match status" value="1"/>
</dbReference>
<dbReference type="SUPFAM" id="SSF53474">
    <property type="entry name" value="alpha/beta-Hydrolases"/>
    <property type="match status" value="1"/>
</dbReference>
<dbReference type="Gene3D" id="3.40.50.1820">
    <property type="entry name" value="alpha/beta hydrolase"/>
    <property type="match status" value="1"/>
</dbReference>
<dbReference type="EC" id="3.8.1.5" evidence="2"/>
<dbReference type="GeneID" id="60749466"/>
<gene>
    <name evidence="2" type="primary">dhaA_1</name>
    <name evidence="2" type="ORF">NCTC8139_01441</name>
</gene>
<dbReference type="InterPro" id="IPR000073">
    <property type="entry name" value="AB_hydrolase_1"/>
</dbReference>
<dbReference type="InterPro" id="IPR000639">
    <property type="entry name" value="Epox_hydrolase-like"/>
</dbReference>
<evidence type="ECO:0000313" key="2">
    <source>
        <dbReference type="EMBL" id="VFA87899.1"/>
    </source>
</evidence>
<dbReference type="RefSeq" id="WP_131733855.1">
    <property type="nucleotide sequence ID" value="NZ_CAACYD010000006.1"/>
</dbReference>
<comment type="caution">
    <text evidence="2">The sequence shown here is derived from an EMBL/GenBank/DDBJ whole genome shotgun (WGS) entry which is preliminary data.</text>
</comment>
<dbReference type="InterPro" id="IPR050266">
    <property type="entry name" value="AB_hydrolase_sf"/>
</dbReference>
<accession>A0ABD7V0S3</accession>
<dbReference type="GO" id="GO:0018786">
    <property type="term" value="F:haloalkane dehalogenase activity"/>
    <property type="evidence" value="ECO:0007669"/>
    <property type="project" value="UniProtKB-EC"/>
</dbReference>
<feature type="domain" description="AB hydrolase-1" evidence="1">
    <location>
        <begin position="22"/>
        <end position="255"/>
    </location>
</feature>
<dbReference type="PRINTS" id="PR00412">
    <property type="entry name" value="EPOXHYDRLASE"/>
</dbReference>
<dbReference type="AlphaFoldDB" id="A0ABD7V0S3"/>
<organism evidence="2 3">
    <name type="scientific">Gordonia paraffinivorans</name>
    <dbReference type="NCBI Taxonomy" id="175628"/>
    <lineage>
        <taxon>Bacteria</taxon>
        <taxon>Bacillati</taxon>
        <taxon>Actinomycetota</taxon>
        <taxon>Actinomycetes</taxon>
        <taxon>Mycobacteriales</taxon>
        <taxon>Gordoniaceae</taxon>
        <taxon>Gordonia</taxon>
    </lineage>
</organism>
<dbReference type="PRINTS" id="PR00111">
    <property type="entry name" value="ABHYDROLASE"/>
</dbReference>
<keyword evidence="2" id="KW-0378">Hydrolase</keyword>
<protein>
    <submittedName>
        <fullName evidence="2">Haloalkane dehalogenase</fullName>
        <ecNumber evidence="2">3.8.1.5</ecNumber>
    </submittedName>
</protein>
<dbReference type="EMBL" id="CAACYD010000006">
    <property type="protein sequence ID" value="VFA87899.1"/>
    <property type="molecule type" value="Genomic_DNA"/>
</dbReference>
<dbReference type="InterPro" id="IPR029058">
    <property type="entry name" value="AB_hydrolase_fold"/>
</dbReference>
<dbReference type="PANTHER" id="PTHR43798">
    <property type="entry name" value="MONOACYLGLYCEROL LIPASE"/>
    <property type="match status" value="1"/>
</dbReference>